<feature type="domain" description="Cdc23" evidence="1">
    <location>
        <begin position="7"/>
        <end position="116"/>
    </location>
</feature>
<reference evidence="3" key="1">
    <citation type="journal article" date="2024" name="IScience">
        <title>Strigolactones Initiate the Formation of Haustorium-like Structures in Castilleja.</title>
        <authorList>
            <person name="Buerger M."/>
            <person name="Peterson D."/>
            <person name="Chory J."/>
        </authorList>
    </citation>
    <scope>NUCLEOTIDE SEQUENCE [LARGE SCALE GENOMIC DNA]</scope>
</reference>
<protein>
    <submittedName>
        <fullName evidence="2">Anaphase-promoting complex component apc8</fullName>
    </submittedName>
</protein>
<keyword evidence="3" id="KW-1185">Reference proteome</keyword>
<evidence type="ECO:0000313" key="2">
    <source>
        <dbReference type="EMBL" id="KAL3639532.1"/>
    </source>
</evidence>
<proteinExistence type="predicted"/>
<dbReference type="InterPro" id="IPR011990">
    <property type="entry name" value="TPR-like_helical_dom_sf"/>
</dbReference>
<organism evidence="2 3">
    <name type="scientific">Castilleja foliolosa</name>
    <dbReference type="NCBI Taxonomy" id="1961234"/>
    <lineage>
        <taxon>Eukaryota</taxon>
        <taxon>Viridiplantae</taxon>
        <taxon>Streptophyta</taxon>
        <taxon>Embryophyta</taxon>
        <taxon>Tracheophyta</taxon>
        <taxon>Spermatophyta</taxon>
        <taxon>Magnoliopsida</taxon>
        <taxon>eudicotyledons</taxon>
        <taxon>Gunneridae</taxon>
        <taxon>Pentapetalae</taxon>
        <taxon>asterids</taxon>
        <taxon>lamiids</taxon>
        <taxon>Lamiales</taxon>
        <taxon>Orobanchaceae</taxon>
        <taxon>Pedicularideae</taxon>
        <taxon>Castillejinae</taxon>
        <taxon>Castilleja</taxon>
    </lineage>
</organism>
<accession>A0ABD3DCW0</accession>
<comment type="caution">
    <text evidence="2">The sequence shown here is derived from an EMBL/GenBank/DDBJ whole genome shotgun (WGS) entry which is preliminary data.</text>
</comment>
<gene>
    <name evidence="2" type="primary">APC8_2</name>
    <name evidence="2" type="ORF">CASFOL_017439</name>
</gene>
<dbReference type="InterPro" id="IPR007192">
    <property type="entry name" value="APC8"/>
</dbReference>
<dbReference type="EMBL" id="JAVIJP010000018">
    <property type="protein sequence ID" value="KAL3639532.1"/>
    <property type="molecule type" value="Genomic_DNA"/>
</dbReference>
<dbReference type="Gene3D" id="1.25.40.10">
    <property type="entry name" value="Tetratricopeptide repeat domain"/>
    <property type="match status" value="1"/>
</dbReference>
<sequence length="120" mass="13662">MASRETCRTELRSAVRHLSDRGLSSSAKWAAEHLRGIEQDPSKHPSSHTRFQRGSSFIHRRFRTATAADASATPSGGISYINTPSVMGAEEYDYDMMDSDFYLLAKSYFECREYRRLPMC</sequence>
<dbReference type="AlphaFoldDB" id="A0ABD3DCW0"/>
<dbReference type="Proteomes" id="UP001632038">
    <property type="component" value="Unassembled WGS sequence"/>
</dbReference>
<evidence type="ECO:0000313" key="3">
    <source>
        <dbReference type="Proteomes" id="UP001632038"/>
    </source>
</evidence>
<dbReference type="Pfam" id="PF04049">
    <property type="entry name" value="ANAPC8"/>
    <property type="match status" value="1"/>
</dbReference>
<evidence type="ECO:0000259" key="1">
    <source>
        <dbReference type="Pfam" id="PF04049"/>
    </source>
</evidence>
<name>A0ABD3DCW0_9LAMI</name>